<dbReference type="Proteomes" id="UP001600888">
    <property type="component" value="Unassembled WGS sequence"/>
</dbReference>
<gene>
    <name evidence="1" type="ORF">FJTKL_01749</name>
</gene>
<evidence type="ECO:0008006" key="3">
    <source>
        <dbReference type="Google" id="ProtNLM"/>
    </source>
</evidence>
<protein>
    <recommendedName>
        <fullName evidence="3">L-ornithine N(5)-oxygenase</fullName>
    </recommendedName>
</protein>
<evidence type="ECO:0000313" key="2">
    <source>
        <dbReference type="Proteomes" id="UP001600888"/>
    </source>
</evidence>
<evidence type="ECO:0000313" key="1">
    <source>
        <dbReference type="EMBL" id="KAL2289476.1"/>
    </source>
</evidence>
<organism evidence="1 2">
    <name type="scientific">Diaporthe vaccinii</name>
    <dbReference type="NCBI Taxonomy" id="105482"/>
    <lineage>
        <taxon>Eukaryota</taxon>
        <taxon>Fungi</taxon>
        <taxon>Dikarya</taxon>
        <taxon>Ascomycota</taxon>
        <taxon>Pezizomycotina</taxon>
        <taxon>Sordariomycetes</taxon>
        <taxon>Sordariomycetidae</taxon>
        <taxon>Diaporthales</taxon>
        <taxon>Diaporthaceae</taxon>
        <taxon>Diaporthe</taxon>
        <taxon>Diaporthe eres species complex</taxon>
    </lineage>
</organism>
<dbReference type="Gene3D" id="3.50.50.60">
    <property type="entry name" value="FAD/NAD(P)-binding domain"/>
    <property type="match status" value="1"/>
</dbReference>
<sequence>MPLIQDNDDADIPTTRDDLEIDPEIFDVLIIGAGPCGLAAAARIREDAPSAMFTDEEHSRFHWLRKHGTKVALKHYKTGKEVPGSQPKAGTKPEYRMAVLDADDSRWLGRWRRLFSTFDISHLRSPMLWHVDPQHRDAMLSHAHFHGRENELVEIRGCVGKEMSKHQKKKRSQFSGGKQDASIDINQRDQWDYYTPSLSLFTDHCDCVAERYHLMDGLVHKEPVTDIRYSTVEEIPNNEDKLFTVTTDKTVRYARAVILAVGPANSPVLPNIPSLSFPGHSNSDHTACMPQACHSMKIATFPDPIVQARVAAQKRTNVIVVGGGLTSAQLSDLAIRRGVTRVWHLMRGTVKLKAFDVDLHWMGKYKTLHQGYFHQADSDEERLEIIKEARGGGSITPAFMKRIKPHMARGQLKMFEKTVITDARFEECGGGEGGVWKIKTEPPIEGLPSIDYIYFATGIQSDFTTLPYLQNMLKDYPIQSLGGFPCLNEDLMWKDDVPLFMAGRLAALRLGPAAPNIGGARVGAERITLALDQLLSSSGSDAPKRYLVEEENVLDGRRDSGVGLFNYASGTGSKYSSLEEVFD</sequence>
<dbReference type="SUPFAM" id="SSF51905">
    <property type="entry name" value="FAD/NAD(P)-binding domain"/>
    <property type="match status" value="1"/>
</dbReference>
<keyword evidence="2" id="KW-1185">Reference proteome</keyword>
<name>A0ABR4F453_9PEZI</name>
<dbReference type="PANTHER" id="PTHR38663">
    <property type="match status" value="1"/>
</dbReference>
<reference evidence="1 2" key="1">
    <citation type="submission" date="2024-03" db="EMBL/GenBank/DDBJ databases">
        <title>A high-quality draft genome sequence of Diaporthe vaccinii, a causative agent of upright dieback and viscid rot disease in cranberry plants.</title>
        <authorList>
            <person name="Sarrasin M."/>
            <person name="Lang B.F."/>
            <person name="Burger G."/>
        </authorList>
    </citation>
    <scope>NUCLEOTIDE SEQUENCE [LARGE SCALE GENOMIC DNA]</scope>
    <source>
        <strain evidence="1 2">IS7</strain>
    </source>
</reference>
<dbReference type="InterPro" id="IPR036188">
    <property type="entry name" value="FAD/NAD-bd_sf"/>
</dbReference>
<accession>A0ABR4F453</accession>
<dbReference type="PANTHER" id="PTHR38663:SF1">
    <property type="entry name" value="L-ORNITHINE N(5)-MONOOXYGENASE"/>
    <property type="match status" value="1"/>
</dbReference>
<proteinExistence type="predicted"/>
<dbReference type="EMBL" id="JBAWTH010000012">
    <property type="protein sequence ID" value="KAL2289476.1"/>
    <property type="molecule type" value="Genomic_DNA"/>
</dbReference>
<comment type="caution">
    <text evidence="1">The sequence shown here is derived from an EMBL/GenBank/DDBJ whole genome shotgun (WGS) entry which is preliminary data.</text>
</comment>